<dbReference type="GO" id="GO:0016020">
    <property type="term" value="C:membrane"/>
    <property type="evidence" value="ECO:0007669"/>
    <property type="project" value="UniProtKB-SubCell"/>
</dbReference>
<proteinExistence type="predicted"/>
<dbReference type="InterPro" id="IPR011701">
    <property type="entry name" value="MFS"/>
</dbReference>
<keyword evidence="2 6" id="KW-0812">Transmembrane</keyword>
<evidence type="ECO:0000313" key="8">
    <source>
        <dbReference type="Proteomes" id="UP000751190"/>
    </source>
</evidence>
<feature type="region of interest" description="Disordered" evidence="5">
    <location>
        <begin position="455"/>
        <end position="533"/>
    </location>
</feature>
<feature type="transmembrane region" description="Helical" evidence="6">
    <location>
        <begin position="94"/>
        <end position="114"/>
    </location>
</feature>
<feature type="transmembrane region" description="Helical" evidence="6">
    <location>
        <begin position="185"/>
        <end position="208"/>
    </location>
</feature>
<dbReference type="OrthoDB" id="419616at2759"/>
<evidence type="ECO:0000256" key="5">
    <source>
        <dbReference type="SAM" id="MobiDB-lite"/>
    </source>
</evidence>
<evidence type="ECO:0008006" key="9">
    <source>
        <dbReference type="Google" id="ProtNLM"/>
    </source>
</evidence>
<dbReference type="GO" id="GO:0022857">
    <property type="term" value="F:transmembrane transporter activity"/>
    <property type="evidence" value="ECO:0007669"/>
    <property type="project" value="InterPro"/>
</dbReference>
<dbReference type="Gene3D" id="1.20.1250.20">
    <property type="entry name" value="MFS general substrate transporter like domains"/>
    <property type="match status" value="1"/>
</dbReference>
<comment type="caution">
    <text evidence="7">The sequence shown here is derived from an EMBL/GenBank/DDBJ whole genome shotgun (WGS) entry which is preliminary data.</text>
</comment>
<name>A0A8J6C121_DIALT</name>
<dbReference type="AlphaFoldDB" id="A0A8J6C121"/>
<keyword evidence="4 6" id="KW-0472">Membrane</keyword>
<evidence type="ECO:0000256" key="6">
    <source>
        <dbReference type="SAM" id="Phobius"/>
    </source>
</evidence>
<dbReference type="PANTHER" id="PTHR23507">
    <property type="entry name" value="ZGC:174356"/>
    <property type="match status" value="1"/>
</dbReference>
<dbReference type="EMBL" id="JAGTXO010000052">
    <property type="protein sequence ID" value="KAG8458407.1"/>
    <property type="molecule type" value="Genomic_DNA"/>
</dbReference>
<evidence type="ECO:0000256" key="4">
    <source>
        <dbReference type="ARBA" id="ARBA00023136"/>
    </source>
</evidence>
<dbReference type="PANTHER" id="PTHR23507:SF1">
    <property type="entry name" value="FI18259P1-RELATED"/>
    <property type="match status" value="1"/>
</dbReference>
<dbReference type="SUPFAM" id="SSF103473">
    <property type="entry name" value="MFS general substrate transporter"/>
    <property type="match status" value="1"/>
</dbReference>
<feature type="transmembrane region" description="Helical" evidence="6">
    <location>
        <begin position="156"/>
        <end position="179"/>
    </location>
</feature>
<feature type="transmembrane region" description="Helical" evidence="6">
    <location>
        <begin position="70"/>
        <end position="87"/>
    </location>
</feature>
<feature type="compositionally biased region" description="Acidic residues" evidence="5">
    <location>
        <begin position="486"/>
        <end position="497"/>
    </location>
</feature>
<evidence type="ECO:0000313" key="7">
    <source>
        <dbReference type="EMBL" id="KAG8458407.1"/>
    </source>
</evidence>
<accession>A0A8J6C121</accession>
<keyword evidence="8" id="KW-1185">Reference proteome</keyword>
<feature type="transmembrane region" description="Helical" evidence="6">
    <location>
        <begin position="328"/>
        <end position="347"/>
    </location>
</feature>
<evidence type="ECO:0000256" key="2">
    <source>
        <dbReference type="ARBA" id="ARBA00022692"/>
    </source>
</evidence>
<sequence>MASDPTPRASSTNAGLPLLICAVTFCAIPVQTILLPSHVLALSCARLDAAPCGTRAAVDEATVYLEAIKSAPNLLAILTLPALTFVADRIGRKLVFCACIIGMGLDALGCALSPSLPLLLAMHTATGLFGSLWLFLAISCAMRADVTSSADGSRTGAFAAVETAVMCAVLCGPFTLGALSERAGARATIVGTGVALLVLAGVSAALLVETLPASARRAPRTGRECAASANPLQPVAFLCAARTRAGGADGGGGDVKDAAAVRRVALLMACTWAPMRACEFLLVPFARLQLGWGDEALGAFSTACAGATVAGNLALAASPLRRAPAVRVCALGALASALGCALYALSGGGRPRLFVAGGVSYSLGTFLSPLLRAMLSRHVRAHAQARALGSAAALESACALLAPLAFGPLLHALEAADAEALSYAAVAALFLAMLPVLSVHARAAAGAEQPCARRGARAPDALPPEFATEPLVAPRGEGTRSAGEVDVLDALDEDGDAETGAVDVRAAVGRGRQSGADGDSDGAGGSSGQCAEG</sequence>
<feature type="transmembrane region" description="Helical" evidence="6">
    <location>
        <begin position="297"/>
        <end position="316"/>
    </location>
</feature>
<feature type="transmembrane region" description="Helical" evidence="6">
    <location>
        <begin position="264"/>
        <end position="285"/>
    </location>
</feature>
<feature type="transmembrane region" description="Helical" evidence="6">
    <location>
        <begin position="353"/>
        <end position="375"/>
    </location>
</feature>
<dbReference type="Pfam" id="PF07690">
    <property type="entry name" value="MFS_1"/>
    <property type="match status" value="1"/>
</dbReference>
<reference evidence="7" key="1">
    <citation type="submission" date="2021-05" db="EMBL/GenBank/DDBJ databases">
        <title>The genome of the haptophyte Pavlova lutheri (Diacronema luteri, Pavlovales) - a model for lipid biosynthesis in eukaryotic algae.</title>
        <authorList>
            <person name="Hulatt C.J."/>
            <person name="Posewitz M.C."/>
        </authorList>
    </citation>
    <scope>NUCLEOTIDE SEQUENCE</scope>
    <source>
        <strain evidence="7">NIVA-4/92</strain>
    </source>
</reference>
<protein>
    <recommendedName>
        <fullName evidence="9">Major facilitator superfamily (MFS) profile domain-containing protein</fullName>
    </recommendedName>
</protein>
<feature type="transmembrane region" description="Helical" evidence="6">
    <location>
        <begin position="387"/>
        <end position="408"/>
    </location>
</feature>
<feature type="transmembrane region" description="Helical" evidence="6">
    <location>
        <begin position="12"/>
        <end position="34"/>
    </location>
</feature>
<comment type="subcellular location">
    <subcellularLocation>
        <location evidence="1">Membrane</location>
        <topology evidence="1">Multi-pass membrane protein</topology>
    </subcellularLocation>
</comment>
<organism evidence="7 8">
    <name type="scientific">Diacronema lutheri</name>
    <name type="common">Unicellular marine alga</name>
    <name type="synonym">Monochrysis lutheri</name>
    <dbReference type="NCBI Taxonomy" id="2081491"/>
    <lineage>
        <taxon>Eukaryota</taxon>
        <taxon>Haptista</taxon>
        <taxon>Haptophyta</taxon>
        <taxon>Pavlovophyceae</taxon>
        <taxon>Pavlovales</taxon>
        <taxon>Pavlovaceae</taxon>
        <taxon>Diacronema</taxon>
    </lineage>
</organism>
<keyword evidence="3 6" id="KW-1133">Transmembrane helix</keyword>
<dbReference type="Proteomes" id="UP000751190">
    <property type="component" value="Unassembled WGS sequence"/>
</dbReference>
<feature type="transmembrane region" description="Helical" evidence="6">
    <location>
        <begin position="120"/>
        <end position="144"/>
    </location>
</feature>
<feature type="transmembrane region" description="Helical" evidence="6">
    <location>
        <begin position="420"/>
        <end position="439"/>
    </location>
</feature>
<evidence type="ECO:0000256" key="3">
    <source>
        <dbReference type="ARBA" id="ARBA00022989"/>
    </source>
</evidence>
<dbReference type="InterPro" id="IPR036259">
    <property type="entry name" value="MFS_trans_sf"/>
</dbReference>
<gene>
    <name evidence="7" type="ORF">KFE25_004548</name>
</gene>
<evidence type="ECO:0000256" key="1">
    <source>
        <dbReference type="ARBA" id="ARBA00004141"/>
    </source>
</evidence>